<reference evidence="2" key="1">
    <citation type="journal article" date="2015" name="PLoS Genet.">
        <title>The dynamic genome and transcriptome of the human fungal pathogen Blastomyces and close relative Emmonsia.</title>
        <authorList>
            <person name="Munoz J.F."/>
            <person name="Gauthier G.M."/>
            <person name="Desjardins C.A."/>
            <person name="Gallo J.E."/>
            <person name="Holder J."/>
            <person name="Sullivan T.D."/>
            <person name="Marty A.J."/>
            <person name="Carmen J.C."/>
            <person name="Chen Z."/>
            <person name="Ding L."/>
            <person name="Gujja S."/>
            <person name="Magrini V."/>
            <person name="Misas E."/>
            <person name="Mitreva M."/>
            <person name="Priest M."/>
            <person name="Saif S."/>
            <person name="Whiston E.A."/>
            <person name="Young S."/>
            <person name="Zeng Q."/>
            <person name="Goldman W.E."/>
            <person name="Mardis E.R."/>
            <person name="Taylor J.W."/>
            <person name="McEwen J.G."/>
            <person name="Clay O.K."/>
            <person name="Klein B.S."/>
            <person name="Cuomo C.A."/>
        </authorList>
    </citation>
    <scope>NUCLEOTIDE SEQUENCE [LARGE SCALE GENOMIC DNA]</scope>
    <source>
        <strain evidence="2">ER-3 / ATCC MYA-2586</strain>
    </source>
</reference>
<sequence>MKEEDLVGTYSVWHTAYIPFVQREVWATGFNNTTITRQRESTAIIIIIGAAVTKYRSREDCGKGTSSAPTTTKCSIQGAWKDGGGNASNIHTTHDPAQMPMANRTAHFGFGGFWIQSRPRPTGGEPCKPSQSMCKLCFYS</sequence>
<dbReference type="RefSeq" id="XP_045276406.1">
    <property type="nucleotide sequence ID" value="XM_045420264.1"/>
</dbReference>
<dbReference type="EMBL" id="EQ999976">
    <property type="protein sequence ID" value="EEQ89493.1"/>
    <property type="molecule type" value="Genomic_DNA"/>
</dbReference>
<proteinExistence type="predicted"/>
<name>A0ABP2EZ05_AJEDR</name>
<keyword evidence="2" id="KW-1185">Reference proteome</keyword>
<organism evidence="1 2">
    <name type="scientific">Ajellomyces dermatitidis (strain ER-3 / ATCC MYA-2586)</name>
    <name type="common">Blastomyces dermatitidis</name>
    <dbReference type="NCBI Taxonomy" id="559297"/>
    <lineage>
        <taxon>Eukaryota</taxon>
        <taxon>Fungi</taxon>
        <taxon>Dikarya</taxon>
        <taxon>Ascomycota</taxon>
        <taxon>Pezizomycotina</taxon>
        <taxon>Eurotiomycetes</taxon>
        <taxon>Eurotiomycetidae</taxon>
        <taxon>Onygenales</taxon>
        <taxon>Ajellomycetaceae</taxon>
        <taxon>Blastomyces</taxon>
    </lineage>
</organism>
<dbReference type="Proteomes" id="UP000002039">
    <property type="component" value="Unassembled WGS sequence"/>
</dbReference>
<evidence type="ECO:0000313" key="2">
    <source>
        <dbReference type="Proteomes" id="UP000002039"/>
    </source>
</evidence>
<evidence type="ECO:0000313" key="1">
    <source>
        <dbReference type="EMBL" id="EEQ89493.1"/>
    </source>
</evidence>
<gene>
    <name evidence="1" type="ORF">BDCG_04613</name>
</gene>
<dbReference type="GeneID" id="69026732"/>
<protein>
    <submittedName>
        <fullName evidence="1">Uncharacterized protein</fullName>
    </submittedName>
</protein>
<accession>A0ABP2EZ05</accession>